<protein>
    <submittedName>
        <fullName evidence="1">Uncharacterized protein</fullName>
    </submittedName>
</protein>
<dbReference type="Proteomes" id="UP001186974">
    <property type="component" value="Unassembled WGS sequence"/>
</dbReference>
<evidence type="ECO:0000313" key="1">
    <source>
        <dbReference type="EMBL" id="KAK3081693.1"/>
    </source>
</evidence>
<organism evidence="1 2">
    <name type="scientific">Coniosporium uncinatum</name>
    <dbReference type="NCBI Taxonomy" id="93489"/>
    <lineage>
        <taxon>Eukaryota</taxon>
        <taxon>Fungi</taxon>
        <taxon>Dikarya</taxon>
        <taxon>Ascomycota</taxon>
        <taxon>Pezizomycotina</taxon>
        <taxon>Dothideomycetes</taxon>
        <taxon>Dothideomycetes incertae sedis</taxon>
        <taxon>Coniosporium</taxon>
    </lineage>
</organism>
<gene>
    <name evidence="1" type="ORF">LTS18_003822</name>
</gene>
<name>A0ACC3DYL3_9PEZI</name>
<reference evidence="1" key="1">
    <citation type="submission" date="2024-09" db="EMBL/GenBank/DDBJ databases">
        <title>Black Yeasts Isolated from many extreme environments.</title>
        <authorList>
            <person name="Coleine C."/>
            <person name="Stajich J.E."/>
            <person name="Selbmann L."/>
        </authorList>
    </citation>
    <scope>NUCLEOTIDE SEQUENCE</scope>
    <source>
        <strain evidence="1">CCFEE 5737</strain>
    </source>
</reference>
<evidence type="ECO:0000313" key="2">
    <source>
        <dbReference type="Proteomes" id="UP001186974"/>
    </source>
</evidence>
<comment type="caution">
    <text evidence="1">The sequence shown here is derived from an EMBL/GenBank/DDBJ whole genome shotgun (WGS) entry which is preliminary data.</text>
</comment>
<keyword evidence="2" id="KW-1185">Reference proteome</keyword>
<sequence>MSITLFKTFSAVVAILGAAGPSAALVRPDGVGRLPALGWNSWNAFNCDIDESKFLTAAEKLISLGLKDAGYEYVNIDDCWSVKSGRDNNTNRLIPDPAKFPNGISGTADKIHDLGLKIGIYSSAGTETCAYYPASIGHEQIDAETWAEWGIDYLKYDNCNAPSNWTDECNMCVPDSDDQSLYINGTCKENYNGDICPEGYDYTQSNTAKRFAIMRDALLS</sequence>
<accession>A0ACC3DYL3</accession>
<proteinExistence type="predicted"/>
<feature type="non-terminal residue" evidence="1">
    <location>
        <position position="220"/>
    </location>
</feature>
<dbReference type="EMBL" id="JAWDJW010000090">
    <property type="protein sequence ID" value="KAK3081693.1"/>
    <property type="molecule type" value="Genomic_DNA"/>
</dbReference>